<keyword evidence="1" id="KW-0325">Glycoprotein</keyword>
<name>A0A921Z946_MANSE</name>
<proteinExistence type="predicted"/>
<protein>
    <recommendedName>
        <fullName evidence="2">Carboxylesterase type B domain-containing protein</fullName>
    </recommendedName>
</protein>
<accession>A0A921Z946</accession>
<organism evidence="3 4">
    <name type="scientific">Manduca sexta</name>
    <name type="common">Tobacco hawkmoth</name>
    <name type="synonym">Tobacco hornworm</name>
    <dbReference type="NCBI Taxonomy" id="7130"/>
    <lineage>
        <taxon>Eukaryota</taxon>
        <taxon>Metazoa</taxon>
        <taxon>Ecdysozoa</taxon>
        <taxon>Arthropoda</taxon>
        <taxon>Hexapoda</taxon>
        <taxon>Insecta</taxon>
        <taxon>Pterygota</taxon>
        <taxon>Neoptera</taxon>
        <taxon>Endopterygota</taxon>
        <taxon>Lepidoptera</taxon>
        <taxon>Glossata</taxon>
        <taxon>Ditrysia</taxon>
        <taxon>Bombycoidea</taxon>
        <taxon>Sphingidae</taxon>
        <taxon>Sphinginae</taxon>
        <taxon>Sphingini</taxon>
        <taxon>Manduca</taxon>
    </lineage>
</organism>
<feature type="domain" description="Carboxylesterase type B" evidence="2">
    <location>
        <begin position="14"/>
        <end position="158"/>
    </location>
</feature>
<keyword evidence="4" id="KW-1185">Reference proteome</keyword>
<evidence type="ECO:0000313" key="3">
    <source>
        <dbReference type="EMBL" id="KAG6453285.1"/>
    </source>
</evidence>
<dbReference type="AlphaFoldDB" id="A0A921Z946"/>
<dbReference type="Pfam" id="PF00135">
    <property type="entry name" value="COesterase"/>
    <property type="match status" value="1"/>
</dbReference>
<evidence type="ECO:0000313" key="4">
    <source>
        <dbReference type="Proteomes" id="UP000791440"/>
    </source>
</evidence>
<evidence type="ECO:0000256" key="1">
    <source>
        <dbReference type="ARBA" id="ARBA00023180"/>
    </source>
</evidence>
<dbReference type="Proteomes" id="UP000791440">
    <property type="component" value="Unassembled WGS sequence"/>
</dbReference>
<sequence>MEGLIRMHNFESWKDAMNERFSDFLPVDLQFQNEEEKEEVATTIKEFYFGDEPVNEKTILSYIDFFSDTMFTHSVLWTSSMHVKNGNNNIYLYEYSFVDEDWPVVPYTDVRGARHCAQEFSLFDGLGVYTSDEIGLSEGFRNLKEIMREMWHNFVTTG</sequence>
<dbReference type="InterPro" id="IPR002018">
    <property type="entry name" value="CarbesteraseB"/>
</dbReference>
<dbReference type="EMBL" id="JH668441">
    <property type="protein sequence ID" value="KAG6453285.1"/>
    <property type="molecule type" value="Genomic_DNA"/>
</dbReference>
<comment type="caution">
    <text evidence="3">The sequence shown here is derived from an EMBL/GenBank/DDBJ whole genome shotgun (WGS) entry which is preliminary data.</text>
</comment>
<reference evidence="3" key="1">
    <citation type="journal article" date="2016" name="Insect Biochem. Mol. Biol.">
        <title>Multifaceted biological insights from a draft genome sequence of the tobacco hornworm moth, Manduca sexta.</title>
        <authorList>
            <person name="Kanost M.R."/>
            <person name="Arrese E.L."/>
            <person name="Cao X."/>
            <person name="Chen Y.R."/>
            <person name="Chellapilla S."/>
            <person name="Goldsmith M.R."/>
            <person name="Grosse-Wilde E."/>
            <person name="Heckel D.G."/>
            <person name="Herndon N."/>
            <person name="Jiang H."/>
            <person name="Papanicolaou A."/>
            <person name="Qu J."/>
            <person name="Soulages J.L."/>
            <person name="Vogel H."/>
            <person name="Walters J."/>
            <person name="Waterhouse R.M."/>
            <person name="Ahn S.J."/>
            <person name="Almeida F.C."/>
            <person name="An C."/>
            <person name="Aqrawi P."/>
            <person name="Bretschneider A."/>
            <person name="Bryant W.B."/>
            <person name="Bucks S."/>
            <person name="Chao H."/>
            <person name="Chevignon G."/>
            <person name="Christen J.M."/>
            <person name="Clarke D.F."/>
            <person name="Dittmer N.T."/>
            <person name="Ferguson L.C.F."/>
            <person name="Garavelou S."/>
            <person name="Gordon K.H.J."/>
            <person name="Gunaratna R.T."/>
            <person name="Han Y."/>
            <person name="Hauser F."/>
            <person name="He Y."/>
            <person name="Heidel-Fischer H."/>
            <person name="Hirsh A."/>
            <person name="Hu Y."/>
            <person name="Jiang H."/>
            <person name="Kalra D."/>
            <person name="Klinner C."/>
            <person name="Konig C."/>
            <person name="Kovar C."/>
            <person name="Kroll A.R."/>
            <person name="Kuwar S.S."/>
            <person name="Lee S.L."/>
            <person name="Lehman R."/>
            <person name="Li K."/>
            <person name="Li Z."/>
            <person name="Liang H."/>
            <person name="Lovelace S."/>
            <person name="Lu Z."/>
            <person name="Mansfield J.H."/>
            <person name="McCulloch K.J."/>
            <person name="Mathew T."/>
            <person name="Morton B."/>
            <person name="Muzny D.M."/>
            <person name="Neunemann D."/>
            <person name="Ongeri F."/>
            <person name="Pauchet Y."/>
            <person name="Pu L.L."/>
            <person name="Pyrousis I."/>
            <person name="Rao X.J."/>
            <person name="Redding A."/>
            <person name="Roesel C."/>
            <person name="Sanchez-Gracia A."/>
            <person name="Schaack S."/>
            <person name="Shukla A."/>
            <person name="Tetreau G."/>
            <person name="Wang Y."/>
            <person name="Xiong G.H."/>
            <person name="Traut W."/>
            <person name="Walsh T.K."/>
            <person name="Worley K.C."/>
            <person name="Wu D."/>
            <person name="Wu W."/>
            <person name="Wu Y.Q."/>
            <person name="Zhang X."/>
            <person name="Zou Z."/>
            <person name="Zucker H."/>
            <person name="Briscoe A.D."/>
            <person name="Burmester T."/>
            <person name="Clem R.J."/>
            <person name="Feyereisen R."/>
            <person name="Grimmelikhuijzen C.J.P."/>
            <person name="Hamodrakas S.J."/>
            <person name="Hansson B.S."/>
            <person name="Huguet E."/>
            <person name="Jermiin L.S."/>
            <person name="Lan Q."/>
            <person name="Lehman H.K."/>
            <person name="Lorenzen M."/>
            <person name="Merzendorfer H."/>
            <person name="Michalopoulos I."/>
            <person name="Morton D.B."/>
            <person name="Muthukrishnan S."/>
            <person name="Oakeshott J.G."/>
            <person name="Palmer W."/>
            <person name="Park Y."/>
            <person name="Passarelli A.L."/>
            <person name="Rozas J."/>
            <person name="Schwartz L.M."/>
            <person name="Smith W."/>
            <person name="Southgate A."/>
            <person name="Vilcinskas A."/>
            <person name="Vogt R."/>
            <person name="Wang P."/>
            <person name="Werren J."/>
            <person name="Yu X.Q."/>
            <person name="Zhou J.J."/>
            <person name="Brown S.J."/>
            <person name="Scherer S.E."/>
            <person name="Richards S."/>
            <person name="Blissard G.W."/>
        </authorList>
    </citation>
    <scope>NUCLEOTIDE SEQUENCE</scope>
</reference>
<gene>
    <name evidence="3" type="ORF">O3G_MSEX008083</name>
</gene>
<reference evidence="3" key="2">
    <citation type="submission" date="2020-12" db="EMBL/GenBank/DDBJ databases">
        <authorList>
            <person name="Kanost M."/>
        </authorList>
    </citation>
    <scope>NUCLEOTIDE SEQUENCE</scope>
</reference>
<evidence type="ECO:0000259" key="2">
    <source>
        <dbReference type="Pfam" id="PF00135"/>
    </source>
</evidence>